<feature type="compositionally biased region" description="Polar residues" evidence="1">
    <location>
        <begin position="1"/>
        <end position="19"/>
    </location>
</feature>
<accession>A0A0C9UPX4</accession>
<keyword evidence="3" id="KW-1185">Reference proteome</keyword>
<proteinExistence type="predicted"/>
<evidence type="ECO:0000256" key="1">
    <source>
        <dbReference type="SAM" id="MobiDB-lite"/>
    </source>
</evidence>
<sequence>MAQNQMLTQSVSIPDSSTLKIPGEEDEQDLAAENDVAFSDSFDHAMQSTSYNPNPPSCAINHLHDGDMVSTKEGSVQSSIQSLLVGTQCRAYHVGERGNVVSTDSPGLQPGASIPPKTLPIPSLPHRTQNKVTSYRYTLPPELPQSQWSKDIPLRRDLTHQSRYSHAHYGPSTSQKNTDFFIPLTHPSQPHKVPSRVANTDQHVCYPHLPIISSADKRLSQRLAITVNGIDPSTEQPYTRDEPPPHDTADGGHKTYTHFPFSVDGDIPAYSPYDGEETNSFYQIFGDQSQLTQYINEYNALDVQSITYSTLWELYKYFGAFNFDPNRIEVKTELEKWVYNHYKLSLSSRYVHNPRGAGVCAKLPTYRMDYLFALAAYAGMLPILPPALPDTHSFKLQLYRLGTFLKDKYAVPEIELHERYKFIGTRNNHDIYLVFRPVPGRELPRDERRQEHPEWFEPIGTRAPAPLPKKYRPAFLILMAYILGDHVTAFSILQDNLPGRDGDTEAYTTEQVPLYTDILEHQNYDIYSRDLKKIDDNMPVQYKAFREHYYQLFGDGFFLNNHPVVMHSQYGQNWQFTPTGCGPEVSSDNSRLFFAQNFLLFEGMAVVNMAVAVTYSFEWYDIVNALPREQWKFKDNQCYGFDRPVYEHTIPMGSVPPQPPMSKEVLEKATSNVVPNQPPKALYTEDGRPIRWWTGSAGEPQQSGSGIIDIEDESRILPLFRQDSRVQYDCTPPPESNSDSEAEQDYAPPCRPHMRAGITPTVYPLAYQGKYGNAQVPALPTYLRRTLAEVTENLTPGETQGDPWLRGHHTQFYNNITHSMKSQCQTMPTAQGHVTASAIHRSFGQTRAKRAKQRDEYVHIKIPHHRINSKILNAKEKDLQIEYNLVLSLEHARSQLDEEEQSAGQFNGEEIFDKTLSPLCQSFLPDQLESSEFYEEQLWPITAVIRGDKFSKMLASSTAIVGMILSGLWKNGVMGKSRSQISFFLTDHISSMEHIINYAYTGQRRLLMGYGLGFGMITSLK</sequence>
<reference evidence="2 3" key="1">
    <citation type="submission" date="2014-06" db="EMBL/GenBank/DDBJ databases">
        <title>Evolutionary Origins and Diversification of the Mycorrhizal Mutualists.</title>
        <authorList>
            <consortium name="DOE Joint Genome Institute"/>
            <consortium name="Mycorrhizal Genomics Consortium"/>
            <person name="Kohler A."/>
            <person name="Kuo A."/>
            <person name="Nagy L.G."/>
            <person name="Floudas D."/>
            <person name="Copeland A."/>
            <person name="Barry K.W."/>
            <person name="Cichocki N."/>
            <person name="Veneault-Fourrey C."/>
            <person name="LaButti K."/>
            <person name="Lindquist E.A."/>
            <person name="Lipzen A."/>
            <person name="Lundell T."/>
            <person name="Morin E."/>
            <person name="Murat C."/>
            <person name="Riley R."/>
            <person name="Ohm R."/>
            <person name="Sun H."/>
            <person name="Tunlid A."/>
            <person name="Henrissat B."/>
            <person name="Grigoriev I.V."/>
            <person name="Hibbett D.S."/>
            <person name="Martin F."/>
        </authorList>
    </citation>
    <scope>NUCLEOTIDE SEQUENCE [LARGE SCALE GENOMIC DNA]</scope>
    <source>
        <strain evidence="2 3">SS14</strain>
    </source>
</reference>
<gene>
    <name evidence="2" type="ORF">M422DRAFT_251537</name>
</gene>
<evidence type="ECO:0000313" key="2">
    <source>
        <dbReference type="EMBL" id="KIJ44918.1"/>
    </source>
</evidence>
<dbReference type="EMBL" id="KN837114">
    <property type="protein sequence ID" value="KIJ44918.1"/>
    <property type="molecule type" value="Genomic_DNA"/>
</dbReference>
<evidence type="ECO:0000313" key="3">
    <source>
        <dbReference type="Proteomes" id="UP000054279"/>
    </source>
</evidence>
<name>A0A0C9UPX4_SPHS4</name>
<dbReference type="OrthoDB" id="2736611at2759"/>
<feature type="region of interest" description="Disordered" evidence="1">
    <location>
        <begin position="724"/>
        <end position="746"/>
    </location>
</feature>
<feature type="compositionally biased region" description="Basic and acidic residues" evidence="1">
    <location>
        <begin position="238"/>
        <end position="250"/>
    </location>
</feature>
<feature type="region of interest" description="Disordered" evidence="1">
    <location>
        <begin position="231"/>
        <end position="250"/>
    </location>
</feature>
<dbReference type="HOGENOM" id="CLU_295980_0_0_1"/>
<dbReference type="Proteomes" id="UP000054279">
    <property type="component" value="Unassembled WGS sequence"/>
</dbReference>
<organism evidence="2 3">
    <name type="scientific">Sphaerobolus stellatus (strain SS14)</name>
    <dbReference type="NCBI Taxonomy" id="990650"/>
    <lineage>
        <taxon>Eukaryota</taxon>
        <taxon>Fungi</taxon>
        <taxon>Dikarya</taxon>
        <taxon>Basidiomycota</taxon>
        <taxon>Agaricomycotina</taxon>
        <taxon>Agaricomycetes</taxon>
        <taxon>Phallomycetidae</taxon>
        <taxon>Geastrales</taxon>
        <taxon>Sphaerobolaceae</taxon>
        <taxon>Sphaerobolus</taxon>
    </lineage>
</organism>
<dbReference type="AlphaFoldDB" id="A0A0C9UPX4"/>
<protein>
    <submittedName>
        <fullName evidence="2">Uncharacterized protein</fullName>
    </submittedName>
</protein>
<feature type="region of interest" description="Disordered" evidence="1">
    <location>
        <begin position="100"/>
        <end position="126"/>
    </location>
</feature>
<feature type="region of interest" description="Disordered" evidence="1">
    <location>
        <begin position="1"/>
        <end position="25"/>
    </location>
</feature>